<dbReference type="SUPFAM" id="SSF88713">
    <property type="entry name" value="Glycoside hydrolase/deacetylase"/>
    <property type="match status" value="1"/>
</dbReference>
<organism evidence="1 2">
    <name type="scientific">Paenibacillus yanchengensis</name>
    <dbReference type="NCBI Taxonomy" id="2035833"/>
    <lineage>
        <taxon>Bacteria</taxon>
        <taxon>Bacillati</taxon>
        <taxon>Bacillota</taxon>
        <taxon>Bacilli</taxon>
        <taxon>Bacillales</taxon>
        <taxon>Paenibacillaceae</taxon>
        <taxon>Paenibacillus</taxon>
    </lineage>
</organism>
<keyword evidence="2" id="KW-1185">Reference proteome</keyword>
<dbReference type="Proteomes" id="UP001597362">
    <property type="component" value="Unassembled WGS sequence"/>
</dbReference>
<accession>A0ABW4YQE7</accession>
<proteinExistence type="predicted"/>
<reference evidence="2" key="1">
    <citation type="journal article" date="2019" name="Int. J. Syst. Evol. Microbiol.">
        <title>The Global Catalogue of Microorganisms (GCM) 10K type strain sequencing project: providing services to taxonomists for standard genome sequencing and annotation.</title>
        <authorList>
            <consortium name="The Broad Institute Genomics Platform"/>
            <consortium name="The Broad Institute Genome Sequencing Center for Infectious Disease"/>
            <person name="Wu L."/>
            <person name="Ma J."/>
        </authorList>
    </citation>
    <scope>NUCLEOTIDE SEQUENCE [LARGE SCALE GENOMIC DNA]</scope>
    <source>
        <strain evidence="2">GH52</strain>
    </source>
</reference>
<comment type="caution">
    <text evidence="1">The sequence shown here is derived from an EMBL/GenBank/DDBJ whole genome shotgun (WGS) entry which is preliminary data.</text>
</comment>
<dbReference type="Gene3D" id="3.20.20.370">
    <property type="entry name" value="Glycoside hydrolase/deacetylase"/>
    <property type="match status" value="1"/>
</dbReference>
<name>A0ABW4YQE7_9BACL</name>
<sequence length="52" mass="5790">MEVSVFEKNADVDEVRMVVEAQIQTAISLRIEPTHLDSHAGSILGLYNNSDF</sequence>
<gene>
    <name evidence="1" type="ORF">ACFSJH_19410</name>
</gene>
<evidence type="ECO:0000313" key="2">
    <source>
        <dbReference type="Proteomes" id="UP001597362"/>
    </source>
</evidence>
<dbReference type="EMBL" id="JBHUHO010000047">
    <property type="protein sequence ID" value="MFD2117905.1"/>
    <property type="molecule type" value="Genomic_DNA"/>
</dbReference>
<evidence type="ECO:0000313" key="1">
    <source>
        <dbReference type="EMBL" id="MFD2117905.1"/>
    </source>
</evidence>
<dbReference type="InterPro" id="IPR011330">
    <property type="entry name" value="Glyco_hydro/deAcase_b/a-brl"/>
</dbReference>
<dbReference type="RefSeq" id="WP_377775310.1">
    <property type="nucleotide sequence ID" value="NZ_JBHUHO010000047.1"/>
</dbReference>
<protein>
    <submittedName>
        <fullName evidence="1">ChbG/HpnK family deacetylase</fullName>
    </submittedName>
</protein>